<dbReference type="Proteomes" id="UP000516764">
    <property type="component" value="Chromosome"/>
</dbReference>
<proteinExistence type="predicted"/>
<dbReference type="OrthoDB" id="1436858at2"/>
<evidence type="ECO:0000313" key="1">
    <source>
        <dbReference type="EMBL" id="QOD61158.1"/>
    </source>
</evidence>
<gene>
    <name evidence="1" type="ORF">H9I45_01560</name>
</gene>
<dbReference type="KEGG" id="phal:H9I45_01560"/>
<dbReference type="PROSITE" id="PS51257">
    <property type="entry name" value="PROKAR_LIPOPROTEIN"/>
    <property type="match status" value="1"/>
</dbReference>
<protein>
    <submittedName>
        <fullName evidence="1">Uncharacterized protein</fullName>
    </submittedName>
</protein>
<name>A0A7L8AGM1_9FLAO</name>
<sequence>MIKNKLSTIVLILVSIFIISCSGGDKFKIEKGKVGYITSKTTIQDLDNLYKNDSIVKNLSEGALGDDYFQDDDEYLIFEKGGKHILTVVPKEQLDSVSTIKSVEIHDSRFKTETGINLNSSFSEINNNNNINRIESTISSATLFINDFNITIAIDKEELGLKNFSTQKVSLQQIPDLAKMKSLIVWFN</sequence>
<evidence type="ECO:0000313" key="2">
    <source>
        <dbReference type="Proteomes" id="UP000516764"/>
    </source>
</evidence>
<accession>A0A7L8AGM1</accession>
<dbReference type="EMBL" id="CP061813">
    <property type="protein sequence ID" value="QOD61158.1"/>
    <property type="molecule type" value="Genomic_DNA"/>
</dbReference>
<keyword evidence="2" id="KW-1185">Reference proteome</keyword>
<reference evidence="1 2" key="1">
    <citation type="journal article" date="2016" name="Int. J. Syst. Evol. Microbiol.">
        <title>Polaribacter haliotis sp. nov., isolated from the gut of abalone Haliotis discus hannai.</title>
        <authorList>
            <person name="Kim Y.O."/>
            <person name="Park I.S."/>
            <person name="Park S."/>
            <person name="Nam B.H."/>
            <person name="Park J.M."/>
            <person name="Kim D.G."/>
            <person name="Yoon J.H."/>
        </authorList>
    </citation>
    <scope>NUCLEOTIDE SEQUENCE [LARGE SCALE GENOMIC DNA]</scope>
    <source>
        <strain evidence="1 2">KCTC 52418</strain>
    </source>
</reference>
<dbReference type="RefSeq" id="WP_088353688.1">
    <property type="nucleotide sequence ID" value="NZ_CP061813.1"/>
</dbReference>
<dbReference type="AlphaFoldDB" id="A0A7L8AGM1"/>
<organism evidence="1 2">
    <name type="scientific">Polaribacter haliotis</name>
    <dbReference type="NCBI Taxonomy" id="1888915"/>
    <lineage>
        <taxon>Bacteria</taxon>
        <taxon>Pseudomonadati</taxon>
        <taxon>Bacteroidota</taxon>
        <taxon>Flavobacteriia</taxon>
        <taxon>Flavobacteriales</taxon>
        <taxon>Flavobacteriaceae</taxon>
    </lineage>
</organism>